<proteinExistence type="predicted"/>
<dbReference type="eggNOG" id="COG3216">
    <property type="taxonomic scope" value="Bacteria"/>
</dbReference>
<keyword evidence="1" id="KW-1133">Transmembrane helix</keyword>
<dbReference type="PANTHER" id="PTHR40547:SF1">
    <property type="entry name" value="SLL0298 PROTEIN"/>
    <property type="match status" value="1"/>
</dbReference>
<keyword evidence="1" id="KW-0812">Transmembrane</keyword>
<name>C6XCW4_METGS</name>
<protein>
    <recommendedName>
        <fullName evidence="2">DUF2062 domain-containing protein</fullName>
    </recommendedName>
</protein>
<keyword evidence="4" id="KW-1185">Reference proteome</keyword>
<evidence type="ECO:0000259" key="2">
    <source>
        <dbReference type="Pfam" id="PF09835"/>
    </source>
</evidence>
<dbReference type="PANTHER" id="PTHR40547">
    <property type="entry name" value="SLL0298 PROTEIN"/>
    <property type="match status" value="1"/>
</dbReference>
<keyword evidence="1" id="KW-0472">Membrane</keyword>
<dbReference type="AlphaFoldDB" id="C6XCW4"/>
<evidence type="ECO:0000313" key="4">
    <source>
        <dbReference type="Proteomes" id="UP000002743"/>
    </source>
</evidence>
<feature type="domain" description="DUF2062" evidence="2">
    <location>
        <begin position="26"/>
        <end position="177"/>
    </location>
</feature>
<evidence type="ECO:0000256" key="1">
    <source>
        <dbReference type="SAM" id="Phobius"/>
    </source>
</evidence>
<accession>C6XCW4</accession>
<organism evidence="3 4">
    <name type="scientific">Methylovorus glucosotrophus (strain SIP3-4)</name>
    <dbReference type="NCBI Taxonomy" id="582744"/>
    <lineage>
        <taxon>Bacteria</taxon>
        <taxon>Pseudomonadati</taxon>
        <taxon>Pseudomonadota</taxon>
        <taxon>Betaproteobacteria</taxon>
        <taxon>Nitrosomonadales</taxon>
        <taxon>Methylophilaceae</taxon>
        <taxon>Methylovorus</taxon>
    </lineage>
</organism>
<gene>
    <name evidence="3" type="ordered locus">Msip34_1142</name>
</gene>
<dbReference type="KEGG" id="mei:Msip34_1142"/>
<reference evidence="4" key="1">
    <citation type="submission" date="2009-07" db="EMBL/GenBank/DDBJ databases">
        <title>Complete sequence of chromosome of Methylovorus sp. SIP3-4.</title>
        <authorList>
            <person name="Lucas S."/>
            <person name="Copeland A."/>
            <person name="Lapidus A."/>
            <person name="Glavina del Rio T."/>
            <person name="Tice H."/>
            <person name="Bruce D."/>
            <person name="Goodwin L."/>
            <person name="Pitluck S."/>
            <person name="Clum A."/>
            <person name="Larimer F."/>
            <person name="Land M."/>
            <person name="Hauser L."/>
            <person name="Kyrpides N."/>
            <person name="Mikhailova N."/>
            <person name="Kayluzhnaya M."/>
            <person name="Chistoserdova L."/>
        </authorList>
    </citation>
    <scope>NUCLEOTIDE SEQUENCE [LARGE SCALE GENOMIC DNA]</scope>
    <source>
        <strain evidence="4">SIP3-4</strain>
    </source>
</reference>
<evidence type="ECO:0000313" key="3">
    <source>
        <dbReference type="EMBL" id="ACT50389.1"/>
    </source>
</evidence>
<feature type="transmembrane region" description="Helical" evidence="1">
    <location>
        <begin position="44"/>
        <end position="72"/>
    </location>
</feature>
<feature type="transmembrane region" description="Helical" evidence="1">
    <location>
        <begin position="146"/>
        <end position="171"/>
    </location>
</feature>
<sequence>MAFSFKRFQQHIPTRDTILASRWLSPFRKQLQDRRLWRLERKAVARGAAIGIFFAFIIPFGQFFAAAITALFMRANISIAMLATLVTNPFTFPPVYWLAYSIGSLLIGQQEIAPLLEHAIEAEPMMVDMHWIDSSLARLKSAGLPLVTGLATLAVVGSIVTYVGTLVIWKWRQDQRRAKRRKPSA</sequence>
<dbReference type="Pfam" id="PF09835">
    <property type="entry name" value="DUF2062"/>
    <property type="match status" value="1"/>
</dbReference>
<dbReference type="RefSeq" id="WP_015829896.1">
    <property type="nucleotide sequence ID" value="NC_012969.1"/>
</dbReference>
<reference evidence="3 4" key="2">
    <citation type="journal article" date="2011" name="J. Bacteriol.">
        <title>Genomes of three methylotrophs from a single niche uncover genetic and metabolic divergence of Methylophilaceae.</title>
        <authorList>
            <person name="Lapidus A."/>
            <person name="Clum A."/>
            <person name="Labutti K."/>
            <person name="Kaluzhnaya M.G."/>
            <person name="Lim S."/>
            <person name="Beck D.A."/>
            <person name="Glavina Del Rio T."/>
            <person name="Nolan M."/>
            <person name="Mavromatis K."/>
            <person name="Huntemann M."/>
            <person name="Lucas S."/>
            <person name="Lidstrom M.E."/>
            <person name="Ivanova N."/>
            <person name="Chistoserdova L."/>
        </authorList>
    </citation>
    <scope>NUCLEOTIDE SEQUENCE [LARGE SCALE GENOMIC DNA]</scope>
    <source>
        <strain evidence="3 4">SIP3-4</strain>
    </source>
</reference>
<dbReference type="HOGENOM" id="CLU_102912_3_0_4"/>
<dbReference type="EMBL" id="CP001674">
    <property type="protein sequence ID" value="ACT50389.1"/>
    <property type="molecule type" value="Genomic_DNA"/>
</dbReference>
<dbReference type="InterPro" id="IPR018639">
    <property type="entry name" value="DUF2062"/>
</dbReference>
<dbReference type="OrthoDB" id="5296274at2"/>
<dbReference type="STRING" id="582744.Msip34_1142"/>
<dbReference type="Proteomes" id="UP000002743">
    <property type="component" value="Chromosome"/>
</dbReference>